<dbReference type="AlphaFoldDB" id="A0A212EXA1"/>
<accession>A0A212EXA1</accession>
<feature type="non-terminal residue" evidence="1">
    <location>
        <position position="42"/>
    </location>
</feature>
<comment type="caution">
    <text evidence="1">The sequence shown here is derived from an EMBL/GenBank/DDBJ whole genome shotgun (WGS) entry which is preliminary data.</text>
</comment>
<evidence type="ECO:0000313" key="1">
    <source>
        <dbReference type="EMBL" id="OWR46064.1"/>
    </source>
</evidence>
<dbReference type="InParanoid" id="A0A212EXA1"/>
<name>A0A212EXA1_DANPL</name>
<gene>
    <name evidence="1" type="ORF">KGM_213310A</name>
</gene>
<dbReference type="Proteomes" id="UP000007151">
    <property type="component" value="Unassembled WGS sequence"/>
</dbReference>
<dbReference type="EMBL" id="AGBW02011828">
    <property type="protein sequence ID" value="OWR46064.1"/>
    <property type="molecule type" value="Genomic_DNA"/>
</dbReference>
<organism evidence="1 2">
    <name type="scientific">Danaus plexippus plexippus</name>
    <dbReference type="NCBI Taxonomy" id="278856"/>
    <lineage>
        <taxon>Eukaryota</taxon>
        <taxon>Metazoa</taxon>
        <taxon>Ecdysozoa</taxon>
        <taxon>Arthropoda</taxon>
        <taxon>Hexapoda</taxon>
        <taxon>Insecta</taxon>
        <taxon>Pterygota</taxon>
        <taxon>Neoptera</taxon>
        <taxon>Endopterygota</taxon>
        <taxon>Lepidoptera</taxon>
        <taxon>Glossata</taxon>
        <taxon>Ditrysia</taxon>
        <taxon>Papilionoidea</taxon>
        <taxon>Nymphalidae</taxon>
        <taxon>Danainae</taxon>
        <taxon>Danaini</taxon>
        <taxon>Danaina</taxon>
        <taxon>Danaus</taxon>
        <taxon>Danaus</taxon>
    </lineage>
</organism>
<keyword evidence="2" id="KW-1185">Reference proteome</keyword>
<protein>
    <submittedName>
        <fullName evidence="1">Uncharacterized protein</fullName>
    </submittedName>
</protein>
<reference evidence="1 2" key="1">
    <citation type="journal article" date="2011" name="Cell">
        <title>The monarch butterfly genome yields insights into long-distance migration.</title>
        <authorList>
            <person name="Zhan S."/>
            <person name="Merlin C."/>
            <person name="Boore J.L."/>
            <person name="Reppert S.M."/>
        </authorList>
    </citation>
    <scope>NUCLEOTIDE SEQUENCE [LARGE SCALE GENOMIC DNA]</scope>
    <source>
        <strain evidence="1">F-2</strain>
    </source>
</reference>
<dbReference type="KEGG" id="dpl:KGM_213310A"/>
<evidence type="ECO:0000313" key="2">
    <source>
        <dbReference type="Proteomes" id="UP000007151"/>
    </source>
</evidence>
<proteinExistence type="predicted"/>
<sequence length="42" mass="4978">MPKFARLESLTKVSFEVSSYFRIYFAVRQSTVASKYQTLRIK</sequence>